<name>A0AAD3DB78_9STRA</name>
<dbReference type="Proteomes" id="UP001054902">
    <property type="component" value="Unassembled WGS sequence"/>
</dbReference>
<dbReference type="AlphaFoldDB" id="A0AAD3DB78"/>
<feature type="compositionally biased region" description="Basic and acidic residues" evidence="1">
    <location>
        <begin position="646"/>
        <end position="655"/>
    </location>
</feature>
<proteinExistence type="predicted"/>
<evidence type="ECO:0000313" key="2">
    <source>
        <dbReference type="EMBL" id="GFH60066.1"/>
    </source>
</evidence>
<sequence>MVHIRSQQERKEICSKARQSRKRERNNGSSLFRFLVIVSAVQAFAPPTIPTTTKIKVNDHYRLYAETPLNSDRQGLLQILNGEVGDVILERLNEKLNGGNSSIEKKDKKKKYQAPTDGLSKFHRSILATTTKRQRCATGEYPLKITVNDCPTRKWLSSGSSGSAATSQMLVNGTSVERSLASYDRFQWLDHEERMRLHEGQSLFSLELLAEINVKKPGYVNVMPSSDAGFAAKKESEDATLWKKKYRLNYSQEDGNNVHVNGDEITDLGSFSTKRDLLERMLESDKERMWITGFSLTKQSGEVHYVDVENGRMGQISKESASAIRWPNEVNSVPIQKYVHQQTSIEDETNIVDEDALLVSDGFLVPGRDQGGVYVVSKPGHQRNEWRVCLAGGNGVDGQLSKLETKKIGADSDVSTDEDGWFYHRSIWIDLTGDGRQSVLTARAKRPSLLKKSDGTTSTSKEDVNIPSMPTKAQLVWLERPKPHSYDEKTGTPLDRDGLVFDPFSPKHTPWKVRVLDEGPDVMFSVADMDKADDTIEVFSAQFFNKKLTMHSIQIGENPKVVLKRTIDDRCGASFSSILANLDDENHSPTREVIDSGSTVPTLKRGDGFSHLLITSHECSFVSDEEKAVKQKKEEEEGDYASEVRMGNEDPKDSGKTNAEIDGGSLFSYRVPVGKDAWKTEPWIRSVIATGFRVQGQLGNMINPGAPGFCYTFYPTKDGPKILKNGKKSRPLIGIAGDCAESAYILRPVETSKGEDPSANYALMCEIECGATVGSIGIGYEDFCYAPQQANYAKIYLPCYENDKVLVFALGNGEDEEDNDGW</sequence>
<dbReference type="EMBL" id="BLLK01000069">
    <property type="protein sequence ID" value="GFH60066.1"/>
    <property type="molecule type" value="Genomic_DNA"/>
</dbReference>
<gene>
    <name evidence="2" type="ORF">CTEN210_16542</name>
</gene>
<evidence type="ECO:0000313" key="3">
    <source>
        <dbReference type="Proteomes" id="UP001054902"/>
    </source>
</evidence>
<feature type="region of interest" description="Disordered" evidence="1">
    <location>
        <begin position="1"/>
        <end position="25"/>
    </location>
</feature>
<feature type="compositionally biased region" description="Basic and acidic residues" evidence="1">
    <location>
        <begin position="1"/>
        <end position="15"/>
    </location>
</feature>
<dbReference type="PANTHER" id="PTHR35836">
    <property type="entry name" value="VCBS REPEAT-CONTAINING PROTEIN"/>
    <property type="match status" value="1"/>
</dbReference>
<comment type="caution">
    <text evidence="2">The sequence shown here is derived from an EMBL/GenBank/DDBJ whole genome shotgun (WGS) entry which is preliminary data.</text>
</comment>
<feature type="region of interest" description="Disordered" evidence="1">
    <location>
        <begin position="627"/>
        <end position="659"/>
    </location>
</feature>
<organism evidence="2 3">
    <name type="scientific">Chaetoceros tenuissimus</name>
    <dbReference type="NCBI Taxonomy" id="426638"/>
    <lineage>
        <taxon>Eukaryota</taxon>
        <taxon>Sar</taxon>
        <taxon>Stramenopiles</taxon>
        <taxon>Ochrophyta</taxon>
        <taxon>Bacillariophyta</taxon>
        <taxon>Coscinodiscophyceae</taxon>
        <taxon>Chaetocerotophycidae</taxon>
        <taxon>Chaetocerotales</taxon>
        <taxon>Chaetocerotaceae</taxon>
        <taxon>Chaetoceros</taxon>
    </lineage>
</organism>
<protein>
    <submittedName>
        <fullName evidence="2">Uncharacterized protein</fullName>
    </submittedName>
</protein>
<reference evidence="2 3" key="1">
    <citation type="journal article" date="2021" name="Sci. Rep.">
        <title>The genome of the diatom Chaetoceros tenuissimus carries an ancient integrated fragment of an extant virus.</title>
        <authorList>
            <person name="Hongo Y."/>
            <person name="Kimura K."/>
            <person name="Takaki Y."/>
            <person name="Yoshida Y."/>
            <person name="Baba S."/>
            <person name="Kobayashi G."/>
            <person name="Nagasaki K."/>
            <person name="Hano T."/>
            <person name="Tomaru Y."/>
        </authorList>
    </citation>
    <scope>NUCLEOTIDE SEQUENCE [LARGE SCALE GENOMIC DNA]</scope>
    <source>
        <strain evidence="2 3">NIES-3715</strain>
    </source>
</reference>
<accession>A0AAD3DB78</accession>
<evidence type="ECO:0000256" key="1">
    <source>
        <dbReference type="SAM" id="MobiDB-lite"/>
    </source>
</evidence>
<keyword evidence="3" id="KW-1185">Reference proteome</keyword>
<dbReference type="PANTHER" id="PTHR35836:SF1">
    <property type="entry name" value="VCBS REPEAT-CONTAINING PROTEIN"/>
    <property type="match status" value="1"/>
</dbReference>